<dbReference type="STRING" id="215637.A0A4V1J4U4"/>
<evidence type="ECO:0000256" key="9">
    <source>
        <dbReference type="ARBA" id="ARBA00034256"/>
    </source>
</evidence>
<dbReference type="Gene3D" id="2.60.40.1110">
    <property type="match status" value="1"/>
</dbReference>
<evidence type="ECO:0000256" key="13">
    <source>
        <dbReference type="ARBA" id="ARBA00043760"/>
    </source>
</evidence>
<dbReference type="PROSITE" id="PS51181">
    <property type="entry name" value="PPASE_TENSIN"/>
    <property type="match status" value="1"/>
</dbReference>
<dbReference type="PROSITE" id="PS00383">
    <property type="entry name" value="TYR_PHOSPHATASE_1"/>
    <property type="match status" value="1"/>
</dbReference>
<dbReference type="GO" id="GO:0005886">
    <property type="term" value="C:plasma membrane"/>
    <property type="evidence" value="ECO:0007669"/>
    <property type="project" value="TreeGrafter"/>
</dbReference>
<keyword evidence="8" id="KW-0966">Cell projection</keyword>
<dbReference type="GO" id="GO:0051896">
    <property type="term" value="P:regulation of phosphatidylinositol 3-kinase/protein kinase B signal transduction"/>
    <property type="evidence" value="ECO:0007669"/>
    <property type="project" value="TreeGrafter"/>
</dbReference>
<dbReference type="InterPro" id="IPR035892">
    <property type="entry name" value="C2_domain_sf"/>
</dbReference>
<dbReference type="AlphaFoldDB" id="A0A4V1J4U4"/>
<dbReference type="InterPro" id="IPR000387">
    <property type="entry name" value="Tyr_Pase_dom"/>
</dbReference>
<evidence type="ECO:0000256" key="10">
    <source>
        <dbReference type="ARBA" id="ARBA00034268"/>
    </source>
</evidence>
<dbReference type="InterPro" id="IPR016130">
    <property type="entry name" value="Tyr_Pase_AS"/>
</dbReference>
<reference evidence="23" key="1">
    <citation type="journal article" date="2018" name="Nat. Microbiol.">
        <title>Leveraging single-cell genomics to expand the fungal tree of life.</title>
        <authorList>
            <person name="Ahrendt S.R."/>
            <person name="Quandt C.A."/>
            <person name="Ciobanu D."/>
            <person name="Clum A."/>
            <person name="Salamov A."/>
            <person name="Andreopoulos B."/>
            <person name="Cheng J.F."/>
            <person name="Woyke T."/>
            <person name="Pelin A."/>
            <person name="Henrissat B."/>
            <person name="Reynolds N.K."/>
            <person name="Benny G.L."/>
            <person name="Smith M.E."/>
            <person name="James T.Y."/>
            <person name="Grigoriev I.V."/>
        </authorList>
    </citation>
    <scope>NUCLEOTIDE SEQUENCE [LARGE SCALE GENOMIC DNA]</scope>
    <source>
        <strain evidence="23">RSA 468</strain>
    </source>
</reference>
<dbReference type="InterPro" id="IPR003595">
    <property type="entry name" value="Tyr_Pase_cat"/>
</dbReference>
<evidence type="ECO:0000256" key="1">
    <source>
        <dbReference type="ARBA" id="ARBA00004316"/>
    </source>
</evidence>
<dbReference type="SMART" id="SM01326">
    <property type="entry name" value="PTEN_C2"/>
    <property type="match status" value="1"/>
</dbReference>
<comment type="catalytic activity">
    <reaction evidence="12">
        <text>1D-myo-inositol 1,3,4,5-tetrakisphosphate + H2O = 1D-myo-inositol 1,4,5-trisphosphate + phosphate</text>
        <dbReference type="Rhea" id="RHEA:77155"/>
        <dbReference type="ChEBI" id="CHEBI:15377"/>
        <dbReference type="ChEBI" id="CHEBI:43474"/>
        <dbReference type="ChEBI" id="CHEBI:57895"/>
        <dbReference type="ChEBI" id="CHEBI:203600"/>
    </reaction>
    <physiologicalReaction direction="left-to-right" evidence="12">
        <dbReference type="Rhea" id="RHEA:77156"/>
    </physiologicalReaction>
</comment>
<dbReference type="GO" id="GO:0005829">
    <property type="term" value="C:cytosol"/>
    <property type="evidence" value="ECO:0007669"/>
    <property type="project" value="TreeGrafter"/>
</dbReference>
<dbReference type="PROSITE" id="PS50056">
    <property type="entry name" value="TYR_PHOSPHATASE_2"/>
    <property type="match status" value="1"/>
</dbReference>
<dbReference type="EC" id="3.1.3.67" evidence="4"/>
<dbReference type="EC" id="3.1.3.16" evidence="5"/>
<evidence type="ECO:0000313" key="22">
    <source>
        <dbReference type="EMBL" id="RKP36769.1"/>
    </source>
</evidence>
<dbReference type="GO" id="GO:0005634">
    <property type="term" value="C:nucleus"/>
    <property type="evidence" value="ECO:0007669"/>
    <property type="project" value="TreeGrafter"/>
</dbReference>
<dbReference type="PANTHER" id="PTHR12305:SF81">
    <property type="entry name" value="PHOSPHATIDYLINOSITOL 3,4,5-TRISPHOSPHATE 3-PHOSPHATASE AND DUAL-SPECIFICITY PROTEIN PHOSPHATASE PTEN"/>
    <property type="match status" value="1"/>
</dbReference>
<evidence type="ECO:0000256" key="17">
    <source>
        <dbReference type="ARBA" id="ARBA00048832"/>
    </source>
</evidence>
<evidence type="ECO:0000256" key="18">
    <source>
        <dbReference type="ARBA" id="ARBA00051341"/>
    </source>
</evidence>
<comment type="similarity">
    <text evidence="3">Belongs to the PTEN phosphatase protein family.</text>
</comment>
<comment type="catalytic activity">
    <reaction evidence="16">
        <text>O-phospho-L-seryl-[protein] + H2O = L-seryl-[protein] + phosphate</text>
        <dbReference type="Rhea" id="RHEA:20629"/>
        <dbReference type="Rhea" id="RHEA-COMP:9863"/>
        <dbReference type="Rhea" id="RHEA-COMP:11604"/>
        <dbReference type="ChEBI" id="CHEBI:15377"/>
        <dbReference type="ChEBI" id="CHEBI:29999"/>
        <dbReference type="ChEBI" id="CHEBI:43474"/>
        <dbReference type="ChEBI" id="CHEBI:83421"/>
        <dbReference type="EC" id="3.1.3.16"/>
    </reaction>
    <physiologicalReaction direction="left-to-right" evidence="16">
        <dbReference type="Rhea" id="RHEA:20630"/>
    </physiologicalReaction>
</comment>
<evidence type="ECO:0000256" key="3">
    <source>
        <dbReference type="ARBA" id="ARBA00007881"/>
    </source>
</evidence>
<evidence type="ECO:0000256" key="8">
    <source>
        <dbReference type="ARBA" id="ARBA00023273"/>
    </source>
</evidence>
<evidence type="ECO:0000256" key="2">
    <source>
        <dbReference type="ARBA" id="ARBA00004496"/>
    </source>
</evidence>
<evidence type="ECO:0000256" key="7">
    <source>
        <dbReference type="ARBA" id="ARBA00022801"/>
    </source>
</evidence>
<dbReference type="Proteomes" id="UP000268162">
    <property type="component" value="Unassembled WGS sequence"/>
</dbReference>
<comment type="catalytic activity">
    <reaction evidence="10">
        <text>1,2-dioctanoyl-sn-glycero-3-phospho-(1D-myo-inositol-3,4,5-trisphosphate) + H2O = 1,2-dioctanoyl-sn-glycero-3-phospho-(1D-myo-inositol-4,5-bisphosphate) + phosphate</text>
        <dbReference type="Rhea" id="RHEA:43552"/>
        <dbReference type="ChEBI" id="CHEBI:15377"/>
        <dbReference type="ChEBI" id="CHEBI:43474"/>
        <dbReference type="ChEBI" id="CHEBI:83416"/>
        <dbReference type="ChEBI" id="CHEBI:83419"/>
    </reaction>
    <physiologicalReaction direction="left-to-right" evidence="10">
        <dbReference type="Rhea" id="RHEA:43553"/>
    </physiologicalReaction>
</comment>
<evidence type="ECO:0000256" key="15">
    <source>
        <dbReference type="ARBA" id="ARBA00044309"/>
    </source>
</evidence>
<dbReference type="EMBL" id="ML002597">
    <property type="protein sequence ID" value="RKP36769.1"/>
    <property type="molecule type" value="Genomic_DNA"/>
</dbReference>
<dbReference type="GO" id="GO:0004722">
    <property type="term" value="F:protein serine/threonine phosphatase activity"/>
    <property type="evidence" value="ECO:0007669"/>
    <property type="project" value="UniProtKB-EC"/>
</dbReference>
<evidence type="ECO:0000256" key="4">
    <source>
        <dbReference type="ARBA" id="ARBA00013015"/>
    </source>
</evidence>
<evidence type="ECO:0000256" key="6">
    <source>
        <dbReference type="ARBA" id="ARBA00022490"/>
    </source>
</evidence>
<comment type="catalytic activity">
    <reaction evidence="9">
        <text>1,2-dihexadecanoyl-sn-glycero-3-phospho-(1D-myo-inositol-3,4,5-trisphosphate) + H2O = 1,2-dihexadecanoyl-sn-glycero-3-phospho-(1D-myo-inositol-4,5-bisphosphate) + phosphate</text>
        <dbReference type="Rhea" id="RHEA:43560"/>
        <dbReference type="ChEBI" id="CHEBI:15377"/>
        <dbReference type="ChEBI" id="CHEBI:43474"/>
        <dbReference type="ChEBI" id="CHEBI:83420"/>
        <dbReference type="ChEBI" id="CHEBI:83423"/>
    </reaction>
    <physiologicalReaction direction="left-to-right" evidence="9">
        <dbReference type="Rhea" id="RHEA:43561"/>
    </physiologicalReaction>
</comment>
<dbReference type="SUPFAM" id="SSF52799">
    <property type="entry name" value="(Phosphotyrosine protein) phosphatases II"/>
    <property type="match status" value="1"/>
</dbReference>
<evidence type="ECO:0000256" key="12">
    <source>
        <dbReference type="ARBA" id="ARBA00043734"/>
    </source>
</evidence>
<comment type="catalytic activity">
    <reaction evidence="14">
        <text>1D-myo-inositol 1,3,4,5,6-pentakisphosphate + H2O = 1D-myo-inositol 1,4,5,6-tetrakisphosphate + phosphate</text>
        <dbReference type="Rhea" id="RHEA:77143"/>
        <dbReference type="ChEBI" id="CHEBI:15377"/>
        <dbReference type="ChEBI" id="CHEBI:43474"/>
        <dbReference type="ChEBI" id="CHEBI:57627"/>
        <dbReference type="ChEBI" id="CHEBI:57733"/>
    </reaction>
    <physiologicalReaction direction="left-to-right" evidence="14">
        <dbReference type="Rhea" id="RHEA:77144"/>
    </physiologicalReaction>
</comment>
<accession>A0A4V1J4U4</accession>
<keyword evidence="6" id="KW-0963">Cytoplasm</keyword>
<dbReference type="GO" id="GO:0048870">
    <property type="term" value="P:cell motility"/>
    <property type="evidence" value="ECO:0007669"/>
    <property type="project" value="TreeGrafter"/>
</dbReference>
<evidence type="ECO:0000256" key="5">
    <source>
        <dbReference type="ARBA" id="ARBA00013081"/>
    </source>
</evidence>
<dbReference type="GO" id="GO:0016314">
    <property type="term" value="F:phosphatidylinositol-3,4,5-trisphosphate 3-phosphatase activity"/>
    <property type="evidence" value="ECO:0007669"/>
    <property type="project" value="UniProtKB-EC"/>
</dbReference>
<protein>
    <recommendedName>
        <fullName evidence="11">Phosphatidylinositol 3,4,5-trisphosphate 3-phosphatase and dual-specificity protein phosphatase PTEN</fullName>
        <ecNumber evidence="5">3.1.3.16</ecNumber>
        <ecNumber evidence="4">3.1.3.67</ecNumber>
    </recommendedName>
    <alternativeName>
        <fullName evidence="15">Inositol polyphosphate 3-phosphatase</fullName>
    </alternativeName>
</protein>
<keyword evidence="23" id="KW-1185">Reference proteome</keyword>
<evidence type="ECO:0000259" key="20">
    <source>
        <dbReference type="PROSITE" id="PS51181"/>
    </source>
</evidence>
<feature type="domain" description="Phosphatase tensin-type" evidence="20">
    <location>
        <begin position="15"/>
        <end position="174"/>
    </location>
</feature>
<dbReference type="Gene3D" id="3.90.190.10">
    <property type="entry name" value="Protein tyrosine phosphatase superfamily"/>
    <property type="match status" value="1"/>
</dbReference>
<evidence type="ECO:0000256" key="11">
    <source>
        <dbReference type="ARBA" id="ARBA00034338"/>
    </source>
</evidence>
<dbReference type="Pfam" id="PF22785">
    <property type="entry name" value="Tc-R-P"/>
    <property type="match status" value="1"/>
</dbReference>
<dbReference type="SMART" id="SM00404">
    <property type="entry name" value="PTPc_motif"/>
    <property type="match status" value="1"/>
</dbReference>
<comment type="catalytic activity">
    <reaction evidence="18">
        <text>O-phospho-L-tyrosyl-[protein] + H2O = L-tyrosyl-[protein] + phosphate</text>
        <dbReference type="Rhea" id="RHEA:10684"/>
        <dbReference type="Rhea" id="RHEA-COMP:10136"/>
        <dbReference type="Rhea" id="RHEA-COMP:20101"/>
        <dbReference type="ChEBI" id="CHEBI:15377"/>
        <dbReference type="ChEBI" id="CHEBI:43474"/>
        <dbReference type="ChEBI" id="CHEBI:46858"/>
        <dbReference type="ChEBI" id="CHEBI:61978"/>
        <dbReference type="EC" id="3.1.3.48"/>
    </reaction>
    <physiologicalReaction direction="left-to-right" evidence="18">
        <dbReference type="Rhea" id="RHEA:10685"/>
    </physiologicalReaction>
</comment>
<evidence type="ECO:0000259" key="19">
    <source>
        <dbReference type="PROSITE" id="PS50056"/>
    </source>
</evidence>
<dbReference type="GO" id="GO:0050793">
    <property type="term" value="P:regulation of developmental process"/>
    <property type="evidence" value="ECO:0007669"/>
    <property type="project" value="UniProtKB-ARBA"/>
</dbReference>
<evidence type="ECO:0000259" key="21">
    <source>
        <dbReference type="PROSITE" id="PS51182"/>
    </source>
</evidence>
<dbReference type="InterPro" id="IPR014020">
    <property type="entry name" value="Tensin_C2-dom"/>
</dbReference>
<feature type="domain" description="Tyrosine specific protein phosphatases" evidence="19">
    <location>
        <begin position="102"/>
        <end position="162"/>
    </location>
</feature>
<dbReference type="GO" id="GO:0043491">
    <property type="term" value="P:phosphatidylinositol 3-kinase/protein kinase B signal transduction"/>
    <property type="evidence" value="ECO:0007669"/>
    <property type="project" value="TreeGrafter"/>
</dbReference>
<dbReference type="PANTHER" id="PTHR12305">
    <property type="entry name" value="PHOSPHATASE WITH HOMOLOGY TO TENSIN"/>
    <property type="match status" value="1"/>
</dbReference>
<name>A0A4V1J4U4_9FUNG</name>
<dbReference type="Pfam" id="PF10409">
    <property type="entry name" value="PTEN_C2"/>
    <property type="match status" value="1"/>
</dbReference>
<sequence>MNSLRYFTAKNFRQATNPDTGQALNLSYITGQVVAMCFPSEGLESLYRNELSQVASYLDSHHTDHYKVYNLCLEREYQPTKFNAPALEQMHAFCRDVEQWVGEDVSNVAVVHCKAGKGRTGTMICAFLLYSKVAATTADAIDIFGQLRTLDGKGVTIPSQKRYIGYFSYTLDDSNLLRPHPVFLKSITLRLKDTRDRVKILADAWKIYVFDRKHNNEDKLHKERLNQLPLVARRPFYEITVPFEGLQLCGDIRIEVKTQTYLGLSTIFHFWFNTAFMTRPDLGTCVAVEGEPRTSRLTLSKTDLDVLYRMNTVAALHDDFHVEVVCSF</sequence>
<gene>
    <name evidence="22" type="ORF">BJ085DRAFT_35076</name>
</gene>
<dbReference type="SUPFAM" id="SSF49562">
    <property type="entry name" value="C2 domain (Calcium/lipid-binding domain, CaLB)"/>
    <property type="match status" value="1"/>
</dbReference>
<organism evidence="22 23">
    <name type="scientific">Dimargaris cristalligena</name>
    <dbReference type="NCBI Taxonomy" id="215637"/>
    <lineage>
        <taxon>Eukaryota</taxon>
        <taxon>Fungi</taxon>
        <taxon>Fungi incertae sedis</taxon>
        <taxon>Zoopagomycota</taxon>
        <taxon>Kickxellomycotina</taxon>
        <taxon>Dimargaritomycetes</taxon>
        <taxon>Dimargaritales</taxon>
        <taxon>Dimargaritaceae</taxon>
        <taxon>Dimargaris</taxon>
    </lineage>
</organism>
<dbReference type="PROSITE" id="PS51182">
    <property type="entry name" value="C2_TENSIN"/>
    <property type="match status" value="1"/>
</dbReference>
<dbReference type="InterPro" id="IPR051281">
    <property type="entry name" value="Dual-spec_lipid-protein_phosph"/>
</dbReference>
<comment type="catalytic activity">
    <reaction evidence="13">
        <text>a 1,2-diacyl-sn-glycero-3-phospho-(1D-myo-inositol-3,4,5-trisphosphate) + H2O = a 1,2-diacyl-sn-glycero-3-phospho-(1D-myo-inositol-4,5-bisphosphate) + phosphate</text>
        <dbReference type="Rhea" id="RHEA:25017"/>
        <dbReference type="ChEBI" id="CHEBI:15377"/>
        <dbReference type="ChEBI" id="CHEBI:43474"/>
        <dbReference type="ChEBI" id="CHEBI:57836"/>
        <dbReference type="ChEBI" id="CHEBI:58456"/>
        <dbReference type="EC" id="3.1.3.67"/>
    </reaction>
    <physiologicalReaction direction="left-to-right" evidence="13">
        <dbReference type="Rhea" id="RHEA:25018"/>
    </physiologicalReaction>
</comment>
<comment type="subcellular location">
    <subcellularLocation>
        <location evidence="1">Cell projection</location>
    </subcellularLocation>
    <subcellularLocation>
        <location evidence="2">Cytoplasm</location>
    </subcellularLocation>
</comment>
<evidence type="ECO:0000256" key="16">
    <source>
        <dbReference type="ARBA" id="ARBA00047986"/>
    </source>
</evidence>
<feature type="domain" description="C2 tensin-type" evidence="21">
    <location>
        <begin position="179"/>
        <end position="328"/>
    </location>
</feature>
<dbReference type="InterPro" id="IPR029021">
    <property type="entry name" value="Prot-tyrosine_phosphatase-like"/>
</dbReference>
<dbReference type="GO" id="GO:0046856">
    <property type="term" value="P:phosphatidylinositol dephosphorylation"/>
    <property type="evidence" value="ECO:0007669"/>
    <property type="project" value="TreeGrafter"/>
</dbReference>
<keyword evidence="7" id="KW-0378">Hydrolase</keyword>
<dbReference type="GO" id="GO:0004725">
    <property type="term" value="F:protein tyrosine phosphatase activity"/>
    <property type="evidence" value="ECO:0007669"/>
    <property type="project" value="UniProtKB-EC"/>
</dbReference>
<evidence type="ECO:0000313" key="23">
    <source>
        <dbReference type="Proteomes" id="UP000268162"/>
    </source>
</evidence>
<evidence type="ECO:0000256" key="14">
    <source>
        <dbReference type="ARBA" id="ARBA00043762"/>
    </source>
</evidence>
<comment type="catalytic activity">
    <reaction evidence="17">
        <text>O-phospho-L-threonyl-[protein] + H2O = L-threonyl-[protein] + phosphate</text>
        <dbReference type="Rhea" id="RHEA:47004"/>
        <dbReference type="Rhea" id="RHEA-COMP:11060"/>
        <dbReference type="Rhea" id="RHEA-COMP:11605"/>
        <dbReference type="ChEBI" id="CHEBI:15377"/>
        <dbReference type="ChEBI" id="CHEBI:30013"/>
        <dbReference type="ChEBI" id="CHEBI:43474"/>
        <dbReference type="ChEBI" id="CHEBI:61977"/>
        <dbReference type="EC" id="3.1.3.16"/>
    </reaction>
    <physiologicalReaction direction="left-to-right" evidence="17">
        <dbReference type="Rhea" id="RHEA:47005"/>
    </physiologicalReaction>
</comment>
<dbReference type="InterPro" id="IPR029023">
    <property type="entry name" value="Tensin_phosphatase"/>
</dbReference>
<proteinExistence type="inferred from homology"/>
<dbReference type="GO" id="GO:0042995">
    <property type="term" value="C:cell projection"/>
    <property type="evidence" value="ECO:0007669"/>
    <property type="project" value="UniProtKB-SubCell"/>
</dbReference>